<dbReference type="InterPro" id="IPR050936">
    <property type="entry name" value="AP-1-like"/>
</dbReference>
<feature type="compositionally biased region" description="Low complexity" evidence="6">
    <location>
        <begin position="449"/>
        <end position="458"/>
    </location>
</feature>
<dbReference type="GO" id="GO:0000976">
    <property type="term" value="F:transcription cis-regulatory region binding"/>
    <property type="evidence" value="ECO:0007669"/>
    <property type="project" value="InterPro"/>
</dbReference>
<keyword evidence="2" id="KW-0805">Transcription regulation</keyword>
<evidence type="ECO:0000313" key="9">
    <source>
        <dbReference type="Proteomes" id="UP000002866"/>
    </source>
</evidence>
<comment type="subcellular location">
    <subcellularLocation>
        <location evidence="1">Nucleus</location>
    </subcellularLocation>
</comment>
<dbReference type="GO" id="GO:0001228">
    <property type="term" value="F:DNA-binding transcription activator activity, RNA polymerase II-specific"/>
    <property type="evidence" value="ECO:0007669"/>
    <property type="project" value="TreeGrafter"/>
</dbReference>
<dbReference type="EMBL" id="HE806325">
    <property type="protein sequence ID" value="CCH63188.1"/>
    <property type="molecule type" value="Genomic_DNA"/>
</dbReference>
<keyword evidence="3" id="KW-0804">Transcription</keyword>
<name>I2H9Y6_HENB6</name>
<dbReference type="OrthoDB" id="2285533at2759"/>
<dbReference type="SUPFAM" id="SSF57959">
    <property type="entry name" value="Leucine zipper domain"/>
    <property type="match status" value="1"/>
</dbReference>
<dbReference type="InParanoid" id="I2H9Y6"/>
<sequence length="639" mass="71686">MQSLHPLQPRDSSPDSSHSQNSNDILQSWDIPQEIKSRDKQNQSKENNTSHNDRSDFNNLTDSNNNNINNNMNDINHDTGTKRNSREADLIELIEKKKRQNREAQRAYRERRANKIQELEGKVRNLQEIINNWQNKYKLLESKFEFQSSTIEDLNKTNIYLKMQLESSNSKSNVSPTSIDSNQNIHSLNNKHDFEDSSTESIPINLHHKDNIHTDSHLNKLPETPQNNIHTPSNLNNNNNISNTNSSISSSISGNNPSDLMPFLGGNKNSFHATQNNDNHYTSKKNNTPNLVHSTNQHTNVSTPSSCSSSLENSQLKNMIDNFRPMDAVPLKSRELDTSISATSILSNLQTPKNYSTSPNTVTCNNNIHKNNPSEKINSTTTISSRNSTCTTTSSTTFEEHQFEFIPDGIKEEPLPKPVIPLPNNKAWSCPKNCTSLFDDDPAAASALSTNSDESTTTTKKKCSCPKSQSNSETVTPSHTTFTPVMSFAEISENMNMVITPNESSERKDEFHDSSIKKLADNNNNSTSNNTPDSCDLCHDTIESKMFCIALMKKSKELNNNINETPSSNFPGEYIPISAAYQKIRTHMVQTMKKVSHGNLKTLPINSVINGLSIRGREVELKSVNDVLRDMDKAAFQAE</sequence>
<keyword evidence="5" id="KW-0175">Coiled coil</keyword>
<dbReference type="RefSeq" id="XP_004182707.1">
    <property type="nucleotide sequence ID" value="XM_004182659.1"/>
</dbReference>
<dbReference type="Gene3D" id="1.20.5.170">
    <property type="match status" value="1"/>
</dbReference>
<feature type="region of interest" description="Disordered" evidence="6">
    <location>
        <begin position="502"/>
        <end position="533"/>
    </location>
</feature>
<dbReference type="PANTHER" id="PTHR40621">
    <property type="entry name" value="TRANSCRIPTION FACTOR KAPC-RELATED"/>
    <property type="match status" value="1"/>
</dbReference>
<feature type="region of interest" description="Disordered" evidence="6">
    <location>
        <begin position="214"/>
        <end position="291"/>
    </location>
</feature>
<dbReference type="InterPro" id="IPR046347">
    <property type="entry name" value="bZIP_sf"/>
</dbReference>
<dbReference type="CDD" id="cd14688">
    <property type="entry name" value="bZIP_YAP"/>
    <property type="match status" value="1"/>
</dbReference>
<evidence type="ECO:0000313" key="8">
    <source>
        <dbReference type="EMBL" id="CCH63188.1"/>
    </source>
</evidence>
<evidence type="ECO:0000256" key="5">
    <source>
        <dbReference type="SAM" id="Coils"/>
    </source>
</evidence>
<dbReference type="GO" id="GO:0090575">
    <property type="term" value="C:RNA polymerase II transcription regulator complex"/>
    <property type="evidence" value="ECO:0007669"/>
    <property type="project" value="TreeGrafter"/>
</dbReference>
<reference evidence="8 9" key="1">
    <citation type="journal article" date="2011" name="Proc. Natl. Acad. Sci. U.S.A.">
        <title>Evolutionary erosion of yeast sex chromosomes by mating-type switching accidents.</title>
        <authorList>
            <person name="Gordon J.L."/>
            <person name="Armisen D."/>
            <person name="Proux-Wera E."/>
            <person name="Oheigeartaigh S.S."/>
            <person name="Byrne K.P."/>
            <person name="Wolfe K.H."/>
        </authorList>
    </citation>
    <scope>NUCLEOTIDE SEQUENCE [LARGE SCALE GENOMIC DNA]</scope>
    <source>
        <strain evidence="9">ATCC 34711 / CBS 6284 / DSM 70876 / NBRC 10599 / NRRL Y-10934 / UCD 77-7</strain>
    </source>
</reference>
<dbReference type="eggNOG" id="ENOG502SAAA">
    <property type="taxonomic scope" value="Eukaryota"/>
</dbReference>
<proteinExistence type="predicted"/>
<keyword evidence="4" id="KW-0539">Nucleus</keyword>
<accession>I2H9Y6</accession>
<evidence type="ECO:0000256" key="1">
    <source>
        <dbReference type="ARBA" id="ARBA00004123"/>
    </source>
</evidence>
<keyword evidence="9" id="KW-1185">Reference proteome</keyword>
<feature type="compositionally biased region" description="Basic and acidic residues" evidence="6">
    <location>
        <begin position="504"/>
        <end position="520"/>
    </location>
</feature>
<feature type="compositionally biased region" description="Polar residues" evidence="6">
    <location>
        <begin position="267"/>
        <end position="291"/>
    </location>
</feature>
<dbReference type="HOGENOM" id="CLU_428391_0_0_1"/>
<evidence type="ECO:0000259" key="7">
    <source>
        <dbReference type="PROSITE" id="PS00036"/>
    </source>
</evidence>
<feature type="compositionally biased region" description="Low complexity" evidence="6">
    <location>
        <begin position="58"/>
        <end position="74"/>
    </location>
</feature>
<feature type="region of interest" description="Disordered" evidence="6">
    <location>
        <begin position="1"/>
        <end position="83"/>
    </location>
</feature>
<feature type="domain" description="BZIP" evidence="7">
    <location>
        <begin position="96"/>
        <end position="111"/>
    </location>
</feature>
<feature type="compositionally biased region" description="Basic and acidic residues" evidence="6">
    <location>
        <begin position="33"/>
        <end position="43"/>
    </location>
</feature>
<feature type="compositionally biased region" description="Low complexity" evidence="6">
    <location>
        <begin position="9"/>
        <end position="23"/>
    </location>
</feature>
<dbReference type="InterPro" id="IPR004827">
    <property type="entry name" value="bZIP"/>
</dbReference>
<dbReference type="SMART" id="SM00338">
    <property type="entry name" value="BRLZ"/>
    <property type="match status" value="1"/>
</dbReference>
<feature type="region of interest" description="Disordered" evidence="6">
    <location>
        <begin position="446"/>
        <end position="480"/>
    </location>
</feature>
<organism evidence="8 9">
    <name type="scientific">Henningerozyma blattae (strain ATCC 34711 / CBS 6284 / DSM 70876 / NBRC 10599 / NRRL Y-10934 / UCD 77-7)</name>
    <name type="common">Yeast</name>
    <name type="synonym">Tetrapisispora blattae</name>
    <dbReference type="NCBI Taxonomy" id="1071380"/>
    <lineage>
        <taxon>Eukaryota</taxon>
        <taxon>Fungi</taxon>
        <taxon>Dikarya</taxon>
        <taxon>Ascomycota</taxon>
        <taxon>Saccharomycotina</taxon>
        <taxon>Saccharomycetes</taxon>
        <taxon>Saccharomycetales</taxon>
        <taxon>Saccharomycetaceae</taxon>
        <taxon>Henningerozyma</taxon>
    </lineage>
</organism>
<evidence type="ECO:0000256" key="3">
    <source>
        <dbReference type="ARBA" id="ARBA00023163"/>
    </source>
</evidence>
<dbReference type="GeneID" id="14498384"/>
<dbReference type="AlphaFoldDB" id="I2H9Y6"/>
<evidence type="ECO:0000256" key="6">
    <source>
        <dbReference type="SAM" id="MobiDB-lite"/>
    </source>
</evidence>
<feature type="compositionally biased region" description="Low complexity" evidence="6">
    <location>
        <begin position="227"/>
        <end position="258"/>
    </location>
</feature>
<protein>
    <recommendedName>
        <fullName evidence="7">BZIP domain-containing protein</fullName>
    </recommendedName>
</protein>
<feature type="coiled-coil region" evidence="5">
    <location>
        <begin position="87"/>
        <end position="143"/>
    </location>
</feature>
<feature type="compositionally biased region" description="Low complexity" evidence="6">
    <location>
        <begin position="522"/>
        <end position="531"/>
    </location>
</feature>
<dbReference type="KEGG" id="tbl:TBLA_0J01940"/>
<evidence type="ECO:0000256" key="4">
    <source>
        <dbReference type="ARBA" id="ARBA00023242"/>
    </source>
</evidence>
<gene>
    <name evidence="8" type="primary">TBLA0J01940</name>
    <name evidence="8" type="ORF">TBLA_0J01940</name>
</gene>
<dbReference type="PROSITE" id="PS00036">
    <property type="entry name" value="BZIP_BASIC"/>
    <property type="match status" value="1"/>
</dbReference>
<dbReference type="PANTHER" id="PTHR40621:SF6">
    <property type="entry name" value="AP-1-LIKE TRANSCRIPTION FACTOR YAP1-RELATED"/>
    <property type="match status" value="1"/>
</dbReference>
<dbReference type="Proteomes" id="UP000002866">
    <property type="component" value="Chromosome 10"/>
</dbReference>
<evidence type="ECO:0000256" key="2">
    <source>
        <dbReference type="ARBA" id="ARBA00023015"/>
    </source>
</evidence>